<name>A0AAN8TWJ0_SOLBU</name>
<organism evidence="1 2">
    <name type="scientific">Solanum bulbocastanum</name>
    <name type="common">Wild potato</name>
    <dbReference type="NCBI Taxonomy" id="147425"/>
    <lineage>
        <taxon>Eukaryota</taxon>
        <taxon>Viridiplantae</taxon>
        <taxon>Streptophyta</taxon>
        <taxon>Embryophyta</taxon>
        <taxon>Tracheophyta</taxon>
        <taxon>Spermatophyta</taxon>
        <taxon>Magnoliopsida</taxon>
        <taxon>eudicotyledons</taxon>
        <taxon>Gunneridae</taxon>
        <taxon>Pentapetalae</taxon>
        <taxon>asterids</taxon>
        <taxon>lamiids</taxon>
        <taxon>Solanales</taxon>
        <taxon>Solanaceae</taxon>
        <taxon>Solanoideae</taxon>
        <taxon>Solaneae</taxon>
        <taxon>Solanum</taxon>
    </lineage>
</organism>
<evidence type="ECO:0000313" key="2">
    <source>
        <dbReference type="Proteomes" id="UP001371456"/>
    </source>
</evidence>
<protein>
    <submittedName>
        <fullName evidence="1">Uncharacterized protein</fullName>
    </submittedName>
</protein>
<dbReference type="Proteomes" id="UP001371456">
    <property type="component" value="Unassembled WGS sequence"/>
</dbReference>
<comment type="caution">
    <text evidence="1">The sequence shown here is derived from an EMBL/GenBank/DDBJ whole genome shotgun (WGS) entry which is preliminary data.</text>
</comment>
<reference evidence="1 2" key="1">
    <citation type="submission" date="2024-02" db="EMBL/GenBank/DDBJ databases">
        <title>de novo genome assembly of Solanum bulbocastanum strain 11H21.</title>
        <authorList>
            <person name="Hosaka A.J."/>
        </authorList>
    </citation>
    <scope>NUCLEOTIDE SEQUENCE [LARGE SCALE GENOMIC DNA]</scope>
    <source>
        <tissue evidence="1">Young leaves</tissue>
    </source>
</reference>
<proteinExistence type="predicted"/>
<sequence length="96" mass="11378">MATITVLIRHSENWSEENWYVEYSIDGIVLKEYASYSDLVDLISRQLNIDLTTKCMKIKYIVEGNDTLWKYATTWVCGYIFNYKISTLNLEYIPYV</sequence>
<dbReference type="EMBL" id="JBANQN010000004">
    <property type="protein sequence ID" value="KAK6791436.1"/>
    <property type="molecule type" value="Genomic_DNA"/>
</dbReference>
<keyword evidence="2" id="KW-1185">Reference proteome</keyword>
<dbReference type="AlphaFoldDB" id="A0AAN8TWJ0"/>
<gene>
    <name evidence="1" type="ORF">RDI58_010517</name>
</gene>
<evidence type="ECO:0000313" key="1">
    <source>
        <dbReference type="EMBL" id="KAK6791436.1"/>
    </source>
</evidence>
<accession>A0AAN8TWJ0</accession>